<comment type="similarity">
    <text evidence="2">Belongs to the chromate ion transporter (CHR) (TC 2.A.51) family.</text>
</comment>
<dbReference type="GO" id="GO:0005886">
    <property type="term" value="C:plasma membrane"/>
    <property type="evidence" value="ECO:0007669"/>
    <property type="project" value="UniProtKB-SubCell"/>
</dbReference>
<comment type="caution">
    <text evidence="8">The sequence shown here is derived from an EMBL/GenBank/DDBJ whole genome shotgun (WGS) entry which is preliminary data.</text>
</comment>
<protein>
    <submittedName>
        <fullName evidence="8">Chromate transporter</fullName>
    </submittedName>
</protein>
<dbReference type="Pfam" id="PF02417">
    <property type="entry name" value="Chromate_transp"/>
    <property type="match status" value="1"/>
</dbReference>
<evidence type="ECO:0000256" key="3">
    <source>
        <dbReference type="ARBA" id="ARBA00022475"/>
    </source>
</evidence>
<evidence type="ECO:0000313" key="8">
    <source>
        <dbReference type="EMBL" id="RKD30878.1"/>
    </source>
</evidence>
<dbReference type="Proteomes" id="UP000284177">
    <property type="component" value="Unassembled WGS sequence"/>
</dbReference>
<accession>A0A419T0B6</accession>
<proteinExistence type="inferred from homology"/>
<evidence type="ECO:0000256" key="5">
    <source>
        <dbReference type="ARBA" id="ARBA00022989"/>
    </source>
</evidence>
<evidence type="ECO:0000256" key="4">
    <source>
        <dbReference type="ARBA" id="ARBA00022692"/>
    </source>
</evidence>
<evidence type="ECO:0000256" key="2">
    <source>
        <dbReference type="ARBA" id="ARBA00005262"/>
    </source>
</evidence>
<evidence type="ECO:0000256" key="1">
    <source>
        <dbReference type="ARBA" id="ARBA00004651"/>
    </source>
</evidence>
<dbReference type="EMBL" id="MCIB01000028">
    <property type="protein sequence ID" value="RKD30878.1"/>
    <property type="molecule type" value="Genomic_DNA"/>
</dbReference>
<feature type="transmembrane region" description="Helical" evidence="7">
    <location>
        <begin position="109"/>
        <end position="129"/>
    </location>
</feature>
<evidence type="ECO:0000256" key="7">
    <source>
        <dbReference type="SAM" id="Phobius"/>
    </source>
</evidence>
<dbReference type="AlphaFoldDB" id="A0A419T0B6"/>
<keyword evidence="4 7" id="KW-0812">Transmembrane</keyword>
<comment type="subcellular location">
    <subcellularLocation>
        <location evidence="1">Cell membrane</location>
        <topology evidence="1">Multi-pass membrane protein</topology>
    </subcellularLocation>
</comment>
<name>A0A419T0B6_9FIRM</name>
<feature type="transmembrane region" description="Helical" evidence="7">
    <location>
        <begin position="6"/>
        <end position="27"/>
    </location>
</feature>
<keyword evidence="5 7" id="KW-1133">Transmembrane helix</keyword>
<gene>
    <name evidence="8" type="ORF">BET03_13215</name>
</gene>
<evidence type="ECO:0000313" key="9">
    <source>
        <dbReference type="Proteomes" id="UP000284177"/>
    </source>
</evidence>
<dbReference type="PANTHER" id="PTHR43663">
    <property type="entry name" value="CHROMATE TRANSPORT PROTEIN-RELATED"/>
    <property type="match status" value="1"/>
</dbReference>
<feature type="transmembrane region" description="Helical" evidence="7">
    <location>
        <begin position="141"/>
        <end position="171"/>
    </location>
</feature>
<dbReference type="InterPro" id="IPR052518">
    <property type="entry name" value="CHR_Transporter"/>
</dbReference>
<dbReference type="OrthoDB" id="9788907at2"/>
<keyword evidence="9" id="KW-1185">Reference proteome</keyword>
<dbReference type="InterPro" id="IPR003370">
    <property type="entry name" value="Chromate_transpt"/>
</dbReference>
<organism evidence="8 9">
    <name type="scientific">Thermohalobacter berrensis</name>
    <dbReference type="NCBI Taxonomy" id="99594"/>
    <lineage>
        <taxon>Bacteria</taxon>
        <taxon>Bacillati</taxon>
        <taxon>Bacillota</taxon>
        <taxon>Tissierellia</taxon>
        <taxon>Tissierellales</taxon>
        <taxon>Thermohalobacteraceae</taxon>
        <taxon>Thermohalobacter</taxon>
    </lineage>
</organism>
<dbReference type="RefSeq" id="WP_120169861.1">
    <property type="nucleotide sequence ID" value="NZ_MCIB01000028.1"/>
</dbReference>
<keyword evidence="6 7" id="KW-0472">Membrane</keyword>
<feature type="transmembrane region" description="Helical" evidence="7">
    <location>
        <begin position="72"/>
        <end position="97"/>
    </location>
</feature>
<reference evidence="8 9" key="1">
    <citation type="submission" date="2016-08" db="EMBL/GenBank/DDBJ databases">
        <title>Novel Firmicutes and Novel Genomes.</title>
        <authorList>
            <person name="Poppleton D.I."/>
            <person name="Gribaldo S."/>
        </authorList>
    </citation>
    <scope>NUCLEOTIDE SEQUENCE [LARGE SCALE GENOMIC DNA]</scope>
    <source>
        <strain evidence="8 9">CTT3</strain>
    </source>
</reference>
<evidence type="ECO:0000256" key="6">
    <source>
        <dbReference type="ARBA" id="ARBA00023136"/>
    </source>
</evidence>
<dbReference type="PANTHER" id="PTHR43663:SF2">
    <property type="entry name" value="CHROMATE TRANSPORT PROTEIN-RELATED"/>
    <property type="match status" value="1"/>
</dbReference>
<sequence length="183" mass="20100">MLFRLFITFFKIGAFTFGGGYAMIPLIQTEVVDKKEWLSNDEFLDTIAVAQSAPGAVAVNSSIFIGYKIGGILGSIVCMLGVVLPSFFIILIISMFLFKYRNNKIVGKVFLGIRPAVVALIFSAVYKIVKTSKMKRKSLIISLLALVSIVFLNINPIFTILFGGIGSIIYFKLLNGNDIKNKG</sequence>
<dbReference type="GO" id="GO:0015109">
    <property type="term" value="F:chromate transmembrane transporter activity"/>
    <property type="evidence" value="ECO:0007669"/>
    <property type="project" value="InterPro"/>
</dbReference>
<keyword evidence="3" id="KW-1003">Cell membrane</keyword>